<dbReference type="InterPro" id="IPR002059">
    <property type="entry name" value="CSP_DNA-bd"/>
</dbReference>
<dbReference type="GO" id="GO:0003677">
    <property type="term" value="F:DNA binding"/>
    <property type="evidence" value="ECO:0007669"/>
    <property type="project" value="UniProtKB-KW"/>
</dbReference>
<accession>A0A1G7QEV6</accession>
<feature type="domain" description="CSD" evidence="1">
    <location>
        <begin position="110"/>
        <end position="175"/>
    </location>
</feature>
<dbReference type="CDD" id="cd04458">
    <property type="entry name" value="CSP_CDS"/>
    <property type="match status" value="2"/>
</dbReference>
<keyword evidence="3" id="KW-1185">Reference proteome</keyword>
<dbReference type="PROSITE" id="PS51857">
    <property type="entry name" value="CSD_2"/>
    <property type="match status" value="2"/>
</dbReference>
<dbReference type="PRINTS" id="PR00050">
    <property type="entry name" value="COLDSHOCK"/>
</dbReference>
<dbReference type="STRING" id="218672.SAMN04489759_10446"/>
<dbReference type="InterPro" id="IPR011129">
    <property type="entry name" value="CSD"/>
</dbReference>
<dbReference type="RefSeq" id="WP_425274337.1">
    <property type="nucleotide sequence ID" value="NZ_FNBP01000004.1"/>
</dbReference>
<dbReference type="Proteomes" id="UP000199399">
    <property type="component" value="Unassembled WGS sequence"/>
</dbReference>
<dbReference type="EMBL" id="FNBP01000004">
    <property type="protein sequence ID" value="SDF97046.1"/>
    <property type="molecule type" value="Genomic_DNA"/>
</dbReference>
<organism evidence="2 3">
    <name type="scientific">Sulfitobacter delicatus</name>
    <dbReference type="NCBI Taxonomy" id="218672"/>
    <lineage>
        <taxon>Bacteria</taxon>
        <taxon>Pseudomonadati</taxon>
        <taxon>Pseudomonadota</taxon>
        <taxon>Alphaproteobacteria</taxon>
        <taxon>Rhodobacterales</taxon>
        <taxon>Roseobacteraceae</taxon>
        <taxon>Sulfitobacter</taxon>
    </lineage>
</organism>
<sequence>MMEMLGIQDAAPETGDETLSGTVKWFDPGKGFGFIVADSGGPDILLHINILRNYGQGSIADGARVEIRTQETSRGAQVTEVLSIAPPEDLPPVVIERAGFDRETLDQMALEPARVKWFDKTKGFGFANVFGSQEDVFLHIDVLRQSGLADLQAGEALAMRVVNGDRGHLAAEVRAWETVTRER</sequence>
<dbReference type="Gene3D" id="2.40.50.140">
    <property type="entry name" value="Nucleic acid-binding proteins"/>
    <property type="match status" value="2"/>
</dbReference>
<dbReference type="InterPro" id="IPR050181">
    <property type="entry name" value="Cold_shock_domain"/>
</dbReference>
<evidence type="ECO:0000313" key="3">
    <source>
        <dbReference type="Proteomes" id="UP000199399"/>
    </source>
</evidence>
<name>A0A1G7QEV6_9RHOB</name>
<dbReference type="InterPro" id="IPR012340">
    <property type="entry name" value="NA-bd_OB-fold"/>
</dbReference>
<evidence type="ECO:0000259" key="1">
    <source>
        <dbReference type="PROSITE" id="PS51857"/>
    </source>
</evidence>
<dbReference type="Pfam" id="PF00313">
    <property type="entry name" value="CSD"/>
    <property type="match status" value="2"/>
</dbReference>
<dbReference type="AlphaFoldDB" id="A0A1G7QEV6"/>
<dbReference type="GO" id="GO:0005829">
    <property type="term" value="C:cytosol"/>
    <property type="evidence" value="ECO:0007669"/>
    <property type="project" value="UniProtKB-ARBA"/>
</dbReference>
<dbReference type="SUPFAM" id="SSF50249">
    <property type="entry name" value="Nucleic acid-binding proteins"/>
    <property type="match status" value="2"/>
</dbReference>
<protein>
    <submittedName>
        <fullName evidence="2">Cold-shock DNA-binding protein family</fullName>
    </submittedName>
</protein>
<dbReference type="SMART" id="SM00357">
    <property type="entry name" value="CSP"/>
    <property type="match status" value="2"/>
</dbReference>
<reference evidence="3" key="1">
    <citation type="submission" date="2016-10" db="EMBL/GenBank/DDBJ databases">
        <authorList>
            <person name="Varghese N."/>
            <person name="Submissions S."/>
        </authorList>
    </citation>
    <scope>NUCLEOTIDE SEQUENCE [LARGE SCALE GENOMIC DNA]</scope>
    <source>
        <strain evidence="3">DSM 16477</strain>
    </source>
</reference>
<evidence type="ECO:0000313" key="2">
    <source>
        <dbReference type="EMBL" id="SDF97046.1"/>
    </source>
</evidence>
<gene>
    <name evidence="2" type="ORF">SAMN04489759_10446</name>
</gene>
<keyword evidence="2" id="KW-0238">DNA-binding</keyword>
<proteinExistence type="predicted"/>
<feature type="domain" description="CSD" evidence="1">
    <location>
        <begin position="18"/>
        <end position="83"/>
    </location>
</feature>
<dbReference type="PANTHER" id="PTHR11544">
    <property type="entry name" value="COLD SHOCK DOMAIN CONTAINING PROTEINS"/>
    <property type="match status" value="1"/>
</dbReference>